<proteinExistence type="predicted"/>
<protein>
    <submittedName>
        <fullName evidence="1">Uncharacterized protein</fullName>
    </submittedName>
</protein>
<organism evidence="1 2">
    <name type="scientific">Sphaerotilus hippei</name>
    <dbReference type="NCBI Taxonomy" id="744406"/>
    <lineage>
        <taxon>Bacteria</taxon>
        <taxon>Pseudomonadati</taxon>
        <taxon>Pseudomonadota</taxon>
        <taxon>Betaproteobacteria</taxon>
        <taxon>Burkholderiales</taxon>
        <taxon>Sphaerotilaceae</taxon>
        <taxon>Sphaerotilus</taxon>
    </lineage>
</organism>
<comment type="caution">
    <text evidence="1">The sequence shown here is derived from an EMBL/GenBank/DDBJ whole genome shotgun (WGS) entry which is preliminary data.</text>
</comment>
<gene>
    <name evidence="1" type="ORF">C7444_10854</name>
</gene>
<accession>A0A318GZM7</accession>
<name>A0A318GZM7_9BURK</name>
<dbReference type="EMBL" id="QJJS01000008">
    <property type="protein sequence ID" value="PXW95795.1"/>
    <property type="molecule type" value="Genomic_DNA"/>
</dbReference>
<dbReference type="AlphaFoldDB" id="A0A318GZM7"/>
<evidence type="ECO:0000313" key="1">
    <source>
        <dbReference type="EMBL" id="PXW95795.1"/>
    </source>
</evidence>
<keyword evidence="2" id="KW-1185">Reference proteome</keyword>
<sequence length="191" mass="20684">MAATLCKTAAARAELASDQRRLSQRHRTLLLLIDGQRSLEQIESLASQAGVPRGYIDELLALGMVVMAAPSDLRFLPVPPAPVAAPQTLPMPFPDAQDTVGLGAAMSNTDVAALDHQDPVLAQSKASLLEVLRTAAPWSSAVTQLRVRRVRHRQELLALLPEIQTRLRRLDGGDAADRLIDRVHQLLSGRA</sequence>
<reference evidence="1 2" key="1">
    <citation type="submission" date="2018-05" db="EMBL/GenBank/DDBJ databases">
        <title>Genomic Encyclopedia of Type Strains, Phase IV (KMG-IV): sequencing the most valuable type-strain genomes for metagenomic binning, comparative biology and taxonomic classification.</title>
        <authorList>
            <person name="Goeker M."/>
        </authorList>
    </citation>
    <scope>NUCLEOTIDE SEQUENCE [LARGE SCALE GENOMIC DNA]</scope>
    <source>
        <strain evidence="1 2">DSM 566</strain>
    </source>
</reference>
<evidence type="ECO:0000313" key="2">
    <source>
        <dbReference type="Proteomes" id="UP000247811"/>
    </source>
</evidence>
<dbReference type="Proteomes" id="UP000247811">
    <property type="component" value="Unassembled WGS sequence"/>
</dbReference>
<dbReference type="RefSeq" id="WP_110400752.1">
    <property type="nucleotide sequence ID" value="NZ_QJJS01000008.1"/>
</dbReference>
<dbReference type="OrthoDB" id="9150951at2"/>